<dbReference type="Pfam" id="PF05071">
    <property type="entry name" value="NDUFA12"/>
    <property type="match status" value="1"/>
</dbReference>
<dbReference type="EMBL" id="JACIEN010000001">
    <property type="protein sequence ID" value="MBB4016366.1"/>
    <property type="molecule type" value="Genomic_DNA"/>
</dbReference>
<evidence type="ECO:0000256" key="1">
    <source>
        <dbReference type="SAM" id="MobiDB-lite"/>
    </source>
</evidence>
<reference evidence="2 3" key="1">
    <citation type="submission" date="2020-08" db="EMBL/GenBank/DDBJ databases">
        <title>Genomic Encyclopedia of Type Strains, Phase IV (KMG-IV): sequencing the most valuable type-strain genomes for metagenomic binning, comparative biology and taxonomic classification.</title>
        <authorList>
            <person name="Goeker M."/>
        </authorList>
    </citation>
    <scope>NUCLEOTIDE SEQUENCE [LARGE SCALE GENOMIC DNA]</scope>
    <source>
        <strain evidence="2 3">DSM 103737</strain>
    </source>
</reference>
<accession>A0A840C063</accession>
<feature type="compositionally biased region" description="Basic and acidic residues" evidence="1">
    <location>
        <begin position="88"/>
        <end position="97"/>
    </location>
</feature>
<comment type="caution">
    <text evidence="2">The sequence shown here is derived from an EMBL/GenBank/DDBJ whole genome shotgun (WGS) entry which is preliminary data.</text>
</comment>
<evidence type="ECO:0000313" key="2">
    <source>
        <dbReference type="EMBL" id="MBB4016366.1"/>
    </source>
</evidence>
<dbReference type="Proteomes" id="UP000577362">
    <property type="component" value="Unassembled WGS sequence"/>
</dbReference>
<dbReference type="InterPro" id="IPR007763">
    <property type="entry name" value="NDUFA12"/>
</dbReference>
<feature type="region of interest" description="Disordered" evidence="1">
    <location>
        <begin position="87"/>
        <end position="136"/>
    </location>
</feature>
<keyword evidence="2" id="KW-0830">Ubiquinone</keyword>
<dbReference type="GO" id="GO:0045271">
    <property type="term" value="C:respiratory chain complex I"/>
    <property type="evidence" value="ECO:0007669"/>
    <property type="project" value="InterPro"/>
</dbReference>
<organism evidence="2 3">
    <name type="scientific">Chelatococcus caeni</name>
    <dbReference type="NCBI Taxonomy" id="1348468"/>
    <lineage>
        <taxon>Bacteria</taxon>
        <taxon>Pseudomonadati</taxon>
        <taxon>Pseudomonadota</taxon>
        <taxon>Alphaproteobacteria</taxon>
        <taxon>Hyphomicrobiales</taxon>
        <taxon>Chelatococcaceae</taxon>
        <taxon>Chelatococcus</taxon>
    </lineage>
</organism>
<dbReference type="PANTHER" id="PTHR12910">
    <property type="entry name" value="NADH-UBIQUINONE OXIDOREDUCTASE SUBUNIT B17.2"/>
    <property type="match status" value="1"/>
</dbReference>
<dbReference type="AlphaFoldDB" id="A0A840C063"/>
<dbReference type="PANTHER" id="PTHR12910:SF2">
    <property type="entry name" value="NADH DEHYDROGENASE [UBIQUINONE] 1 ALPHA SUBCOMPLEX SUBUNIT 12"/>
    <property type="match status" value="1"/>
</dbReference>
<protein>
    <submittedName>
        <fullName evidence="2">NADH:ubiquinone oxidoreductase subunit</fullName>
    </submittedName>
</protein>
<proteinExistence type="predicted"/>
<name>A0A840C063_9HYPH</name>
<keyword evidence="3" id="KW-1185">Reference proteome</keyword>
<dbReference type="RefSeq" id="WP_019404109.1">
    <property type="nucleotide sequence ID" value="NZ_JACIEN010000001.1"/>
</dbReference>
<dbReference type="NCBIfam" id="NF006040">
    <property type="entry name" value="PRK08183.1"/>
    <property type="match status" value="1"/>
</dbReference>
<gene>
    <name evidence="2" type="ORF">GGR16_001372</name>
</gene>
<sequence length="136" mass="15653">MKSFLLQFFTWWSGQTLGTRFNTWRNGEFVGEDEFGNKYYRTRGGRKDPALGIERRWVIYNGEAEASMTPPGWNGWLHHTVDVPPTQEDYKPRDWQKPHRPNFTGTPKAYRPAGSTLASGRRPQATGDYQAWSPGS</sequence>
<dbReference type="GO" id="GO:0006979">
    <property type="term" value="P:response to oxidative stress"/>
    <property type="evidence" value="ECO:0007669"/>
    <property type="project" value="TreeGrafter"/>
</dbReference>
<evidence type="ECO:0000313" key="3">
    <source>
        <dbReference type="Proteomes" id="UP000577362"/>
    </source>
</evidence>